<dbReference type="Pfam" id="PF17836">
    <property type="entry name" value="PglD_N"/>
    <property type="match status" value="1"/>
</dbReference>
<keyword evidence="3" id="KW-0808">Transferase</keyword>
<name>A0ABY3G516_9BACT</name>
<dbReference type="EC" id="2.3.1.203" evidence="3"/>
<reference evidence="3 4" key="1">
    <citation type="submission" date="2019-07" db="EMBL/GenBank/DDBJ databases">
        <title>Rapid identification of Enteric Bacteria from Whole Genome Sequences (WGS) using Average Nucleotide Identity (ANI).</title>
        <authorList>
            <person name="Lane C."/>
        </authorList>
    </citation>
    <scope>NUCLEOTIDE SEQUENCE [LARGE SCALE GENOMIC DNA]</scope>
    <source>
        <strain evidence="3 4">2011D-8905</strain>
    </source>
</reference>
<dbReference type="InterPro" id="IPR041561">
    <property type="entry name" value="PglD_N"/>
</dbReference>
<dbReference type="PANTHER" id="PTHR43300:SF7">
    <property type="entry name" value="UDP-N-ACETYLBACILLOSAMINE N-ACETYLTRANSFERASE"/>
    <property type="match status" value="1"/>
</dbReference>
<dbReference type="InterPro" id="IPR050179">
    <property type="entry name" value="Trans_hexapeptide_repeat"/>
</dbReference>
<dbReference type="Gene3D" id="2.160.10.10">
    <property type="entry name" value="Hexapeptide repeat proteins"/>
    <property type="match status" value="1"/>
</dbReference>
<dbReference type="SUPFAM" id="SSF51161">
    <property type="entry name" value="Trimeric LpxA-like enzymes"/>
    <property type="match status" value="1"/>
</dbReference>
<protein>
    <submittedName>
        <fullName evidence="3">UDP-N-acetylbacillosamine N-acetyltransferase</fullName>
        <ecNumber evidence="3">2.3.1.203</ecNumber>
    </submittedName>
</protein>
<dbReference type="GO" id="GO:0016746">
    <property type="term" value="F:acyltransferase activity"/>
    <property type="evidence" value="ECO:0007669"/>
    <property type="project" value="UniProtKB-KW"/>
</dbReference>
<keyword evidence="3" id="KW-0012">Acyltransferase</keyword>
<feature type="domain" description="PglD N-terminal" evidence="2">
    <location>
        <begin position="6"/>
        <end position="68"/>
    </location>
</feature>
<gene>
    <name evidence="3" type="primary">pglD</name>
    <name evidence="3" type="ORF">ZA01_02740</name>
</gene>
<evidence type="ECO:0000259" key="2">
    <source>
        <dbReference type="Pfam" id="PF17836"/>
    </source>
</evidence>
<dbReference type="InterPro" id="IPR020019">
    <property type="entry name" value="AcTrfase_PglD-like"/>
</dbReference>
<organism evidence="3 4">
    <name type="scientific">Campylobacter insulaenigrae</name>
    <dbReference type="NCBI Taxonomy" id="260714"/>
    <lineage>
        <taxon>Bacteria</taxon>
        <taxon>Pseudomonadati</taxon>
        <taxon>Campylobacterota</taxon>
        <taxon>Epsilonproteobacteria</taxon>
        <taxon>Campylobacterales</taxon>
        <taxon>Campylobacteraceae</taxon>
        <taxon>Campylobacter</taxon>
    </lineage>
</organism>
<evidence type="ECO:0000256" key="1">
    <source>
        <dbReference type="ARBA" id="ARBA00007274"/>
    </source>
</evidence>
<dbReference type="NCBIfam" id="TIGR03570">
    <property type="entry name" value="NeuD_NnaD"/>
    <property type="match status" value="1"/>
</dbReference>
<proteinExistence type="inferred from homology"/>
<sequence>MDTTKNIYIYGASGHGLVCADVAKSMGYEKIIFLDDYKGLQYSPNLEKYDMFIAIGANTIREQLCKKVIKDGFKLVNLIHKSAIISENASLDDEGILIMPNVIVNAKACIKKGVILNSACVIEHECFVDEFTHISVGVKLGGAVKIGKRCFLGVNSSVIPCLNLSDDVTLGAGGVVIKNITSKGVYAGVPAKKIKD</sequence>
<dbReference type="EMBL" id="VOAW01000009">
    <property type="protein sequence ID" value="TWO27239.1"/>
    <property type="molecule type" value="Genomic_DNA"/>
</dbReference>
<keyword evidence="4" id="KW-1185">Reference proteome</keyword>
<evidence type="ECO:0000313" key="4">
    <source>
        <dbReference type="Proteomes" id="UP000321614"/>
    </source>
</evidence>
<dbReference type="RefSeq" id="WP_126419304.1">
    <property type="nucleotide sequence ID" value="NZ_JANPQV010000009.1"/>
</dbReference>
<evidence type="ECO:0000313" key="3">
    <source>
        <dbReference type="EMBL" id="TWO27239.1"/>
    </source>
</evidence>
<comment type="similarity">
    <text evidence="1">Belongs to the transferase hexapeptide repeat family.</text>
</comment>
<comment type="caution">
    <text evidence="3">The sequence shown here is derived from an EMBL/GenBank/DDBJ whole genome shotgun (WGS) entry which is preliminary data.</text>
</comment>
<dbReference type="Proteomes" id="UP000321614">
    <property type="component" value="Unassembled WGS sequence"/>
</dbReference>
<dbReference type="Gene3D" id="3.40.50.20">
    <property type="match status" value="1"/>
</dbReference>
<accession>A0ABY3G516</accession>
<dbReference type="CDD" id="cd03360">
    <property type="entry name" value="LbH_AT_putative"/>
    <property type="match status" value="1"/>
</dbReference>
<dbReference type="PANTHER" id="PTHR43300">
    <property type="entry name" value="ACETYLTRANSFERASE"/>
    <property type="match status" value="1"/>
</dbReference>
<dbReference type="InterPro" id="IPR011004">
    <property type="entry name" value="Trimer_LpxA-like_sf"/>
</dbReference>